<gene>
    <name evidence="2" type="ORF">CXR34_10030</name>
</gene>
<dbReference type="AlphaFoldDB" id="A0A2K9DN17"/>
<dbReference type="KEGG" id="mhos:CXR34_10030"/>
<accession>A0A2K9DN17</accession>
<dbReference type="RefSeq" id="WP_101306290.1">
    <property type="nucleotide sequence ID" value="NZ_CP025299.1"/>
</dbReference>
<feature type="transmembrane region" description="Helical" evidence="1">
    <location>
        <begin position="31"/>
        <end position="51"/>
    </location>
</feature>
<evidence type="ECO:0000256" key="1">
    <source>
        <dbReference type="SAM" id="Phobius"/>
    </source>
</evidence>
<dbReference type="EMBL" id="CP025299">
    <property type="protein sequence ID" value="AUG29748.1"/>
    <property type="molecule type" value="Genomic_DNA"/>
</dbReference>
<proteinExistence type="predicted"/>
<feature type="transmembrane region" description="Helical" evidence="1">
    <location>
        <begin position="57"/>
        <end position="77"/>
    </location>
</feature>
<dbReference type="Proteomes" id="UP000233276">
    <property type="component" value="Chromosome"/>
</dbReference>
<feature type="transmembrane region" description="Helical" evidence="1">
    <location>
        <begin position="6"/>
        <end position="24"/>
    </location>
</feature>
<reference evidence="2 3" key="1">
    <citation type="submission" date="2017-12" db="EMBL/GenBank/DDBJ databases">
        <title>Isolation and characterization of estrogens degradatiion strain Microbacterium hominis SJTG1.</title>
        <authorList>
            <person name="Xiong W."/>
            <person name="Yin C."/>
            <person name="Zheng D."/>
            <person name="Liang R."/>
        </authorList>
    </citation>
    <scope>NUCLEOTIDE SEQUENCE [LARGE SCALE GENOMIC DNA]</scope>
    <source>
        <strain evidence="2 3">SJTG1</strain>
    </source>
</reference>
<keyword evidence="1" id="KW-1133">Transmembrane helix</keyword>
<keyword evidence="1" id="KW-0812">Transmembrane</keyword>
<name>A0A2K9DN17_9MICO</name>
<sequence length="109" mass="11313">MNEMLVYTITALIAVSTGMTFGAVPASPLRVITTTAGVMSTVAIVIGAVVIGPEAPWMGPLFAVTAGLSALLVAAVARSAVPGLIGEPYWRRVKLIAFHNGRLRTVEGH</sequence>
<evidence type="ECO:0000313" key="3">
    <source>
        <dbReference type="Proteomes" id="UP000233276"/>
    </source>
</evidence>
<evidence type="ECO:0000313" key="2">
    <source>
        <dbReference type="EMBL" id="AUG29748.1"/>
    </source>
</evidence>
<keyword evidence="1" id="KW-0472">Membrane</keyword>
<protein>
    <submittedName>
        <fullName evidence="2">Uncharacterized protein</fullName>
    </submittedName>
</protein>
<organism evidence="2 3">
    <name type="scientific">Microbacterium hominis</name>
    <dbReference type="NCBI Taxonomy" id="162426"/>
    <lineage>
        <taxon>Bacteria</taxon>
        <taxon>Bacillati</taxon>
        <taxon>Actinomycetota</taxon>
        <taxon>Actinomycetes</taxon>
        <taxon>Micrococcales</taxon>
        <taxon>Microbacteriaceae</taxon>
        <taxon>Microbacterium</taxon>
    </lineage>
</organism>